<evidence type="ECO:0000256" key="1">
    <source>
        <dbReference type="ARBA" id="ARBA00000085"/>
    </source>
</evidence>
<keyword evidence="4" id="KW-0808">Transferase</keyword>
<feature type="transmembrane region" description="Helical" evidence="9">
    <location>
        <begin position="98"/>
        <end position="115"/>
    </location>
</feature>
<reference evidence="11" key="1">
    <citation type="submission" date="2022-01" db="EMBL/GenBank/DDBJ databases">
        <title>PSI-footprinting approach for the identification of protein synthesis inhibitor producers.</title>
        <authorList>
            <person name="Handel F."/>
            <person name="Kulik A."/>
            <person name="Wex K.W."/>
            <person name="Berscheid A."/>
            <person name="Saur J.S."/>
            <person name="Winkler A."/>
            <person name="Wibberg D."/>
            <person name="Kalinowski J."/>
            <person name="Broetz-Oesterhelt H."/>
            <person name="Mast Y."/>
        </authorList>
    </citation>
    <scope>NUCLEOTIDE SEQUENCE</scope>
    <source>
        <strain evidence="11">KNN 49.3e</strain>
    </source>
</reference>
<evidence type="ECO:0000313" key="12">
    <source>
        <dbReference type="Proteomes" id="UP000830158"/>
    </source>
</evidence>
<dbReference type="SUPFAM" id="SSF55874">
    <property type="entry name" value="ATPase domain of HSP90 chaperone/DNA topoisomerase II/histidine kinase"/>
    <property type="match status" value="1"/>
</dbReference>
<dbReference type="Gene3D" id="3.30.565.10">
    <property type="entry name" value="Histidine kinase-like ATPase, C-terminal domain"/>
    <property type="match status" value="1"/>
</dbReference>
<evidence type="ECO:0000256" key="8">
    <source>
        <dbReference type="ARBA" id="ARBA00023012"/>
    </source>
</evidence>
<dbReference type="PROSITE" id="PS50109">
    <property type="entry name" value="HIS_KIN"/>
    <property type="match status" value="1"/>
</dbReference>
<dbReference type="RefSeq" id="WP_249464603.1">
    <property type="nucleotide sequence ID" value="NZ_CP091196.1"/>
</dbReference>
<proteinExistence type="predicted"/>
<keyword evidence="9" id="KW-0472">Membrane</keyword>
<dbReference type="PANTHER" id="PTHR24421">
    <property type="entry name" value="NITRATE/NITRITE SENSOR PROTEIN NARX-RELATED"/>
    <property type="match status" value="1"/>
</dbReference>
<dbReference type="EC" id="2.7.13.3" evidence="2"/>
<keyword evidence="3" id="KW-0597">Phosphoprotein</keyword>
<feature type="transmembrane region" description="Helical" evidence="9">
    <location>
        <begin position="127"/>
        <end position="147"/>
    </location>
</feature>
<dbReference type="EMBL" id="CP091196">
    <property type="protein sequence ID" value="UQS22325.1"/>
    <property type="molecule type" value="Genomic_DNA"/>
</dbReference>
<evidence type="ECO:0000313" key="11">
    <source>
        <dbReference type="EMBL" id="UQS22325.1"/>
    </source>
</evidence>
<feature type="transmembrane region" description="Helical" evidence="9">
    <location>
        <begin position="7"/>
        <end position="26"/>
    </location>
</feature>
<gene>
    <name evidence="11" type="ORF">L1857_05555</name>
</gene>
<organism evidence="11 12">
    <name type="scientific">Amycolatopsis thermalba</name>
    <dbReference type="NCBI Taxonomy" id="944492"/>
    <lineage>
        <taxon>Bacteria</taxon>
        <taxon>Bacillati</taxon>
        <taxon>Actinomycetota</taxon>
        <taxon>Actinomycetes</taxon>
        <taxon>Pseudonocardiales</taxon>
        <taxon>Pseudonocardiaceae</taxon>
        <taxon>Amycolatopsis</taxon>
    </lineage>
</organism>
<dbReference type="InterPro" id="IPR050482">
    <property type="entry name" value="Sensor_HK_TwoCompSys"/>
</dbReference>
<feature type="transmembrane region" description="Helical" evidence="9">
    <location>
        <begin position="68"/>
        <end position="92"/>
    </location>
</feature>
<dbReference type="Gene3D" id="1.20.5.1930">
    <property type="match status" value="1"/>
</dbReference>
<evidence type="ECO:0000256" key="7">
    <source>
        <dbReference type="ARBA" id="ARBA00022840"/>
    </source>
</evidence>
<name>A0ABY4NQC5_9PSEU</name>
<keyword evidence="9" id="KW-0812">Transmembrane</keyword>
<evidence type="ECO:0000256" key="6">
    <source>
        <dbReference type="ARBA" id="ARBA00022777"/>
    </source>
</evidence>
<protein>
    <recommendedName>
        <fullName evidence="2">histidine kinase</fullName>
        <ecNumber evidence="2">2.7.13.3</ecNumber>
    </recommendedName>
</protein>
<dbReference type="SMART" id="SM00387">
    <property type="entry name" value="HATPase_c"/>
    <property type="match status" value="1"/>
</dbReference>
<evidence type="ECO:0000256" key="2">
    <source>
        <dbReference type="ARBA" id="ARBA00012438"/>
    </source>
</evidence>
<keyword evidence="9" id="KW-1133">Transmembrane helix</keyword>
<dbReference type="InterPro" id="IPR011712">
    <property type="entry name" value="Sig_transdc_His_kin_sub3_dim/P"/>
</dbReference>
<evidence type="ECO:0000256" key="5">
    <source>
        <dbReference type="ARBA" id="ARBA00022741"/>
    </source>
</evidence>
<dbReference type="CDD" id="cd16917">
    <property type="entry name" value="HATPase_UhpB-NarQ-NarX-like"/>
    <property type="match status" value="1"/>
</dbReference>
<dbReference type="GO" id="GO:0016301">
    <property type="term" value="F:kinase activity"/>
    <property type="evidence" value="ECO:0007669"/>
    <property type="project" value="UniProtKB-KW"/>
</dbReference>
<dbReference type="PANTHER" id="PTHR24421:SF10">
    <property type="entry name" value="NITRATE_NITRITE SENSOR PROTEIN NARQ"/>
    <property type="match status" value="1"/>
</dbReference>
<dbReference type="InterPro" id="IPR036890">
    <property type="entry name" value="HATPase_C_sf"/>
</dbReference>
<sequence length="370" mass="38884">MSERKRVLADAALGVATSTVVAVAIAMDLGGARAPDPVAYLFALCLGALMLVRRRFPVLALAATTAGLLAYYAAGYPPVGLALPVAAALFSAAEAGKARVAAVVAAALVLVSTVFRLRQGENPDYLLGFELASTVGLMLSAIALGALRAEQRRTARQAAAEREWEARRRVEEERLRIARDLHDAVGHTLAVVSVQASVAAEALDDDPDAARSALTTLRLAADEAAHDLRTTLGLLTDDSGRAPVGSLRHLDALVTATVRSGLAVTVSTEGEPVALPAAVDTTAYRIVQEALTNCLRHARASKAEVRVRYEPDRLRIQVRDDGAGAELPVRTGRGLDGMRDRAELLGGSVALDSRPGAGFRIDASLPVEPR</sequence>
<dbReference type="Proteomes" id="UP000830158">
    <property type="component" value="Chromosome"/>
</dbReference>
<accession>A0ABY4NQC5</accession>
<keyword evidence="6 11" id="KW-0418">Kinase</keyword>
<evidence type="ECO:0000256" key="4">
    <source>
        <dbReference type="ARBA" id="ARBA00022679"/>
    </source>
</evidence>
<evidence type="ECO:0000259" key="10">
    <source>
        <dbReference type="PROSITE" id="PS50109"/>
    </source>
</evidence>
<keyword evidence="7" id="KW-0067">ATP-binding</keyword>
<dbReference type="InterPro" id="IPR005467">
    <property type="entry name" value="His_kinase_dom"/>
</dbReference>
<keyword evidence="8" id="KW-0902">Two-component regulatory system</keyword>
<dbReference type="Pfam" id="PF07730">
    <property type="entry name" value="HisKA_3"/>
    <property type="match status" value="1"/>
</dbReference>
<keyword evidence="5" id="KW-0547">Nucleotide-binding</keyword>
<comment type="catalytic activity">
    <reaction evidence="1">
        <text>ATP + protein L-histidine = ADP + protein N-phospho-L-histidine.</text>
        <dbReference type="EC" id="2.7.13.3"/>
    </reaction>
</comment>
<keyword evidence="12" id="KW-1185">Reference proteome</keyword>
<evidence type="ECO:0000256" key="9">
    <source>
        <dbReference type="SAM" id="Phobius"/>
    </source>
</evidence>
<feature type="transmembrane region" description="Helical" evidence="9">
    <location>
        <begin position="38"/>
        <end position="56"/>
    </location>
</feature>
<dbReference type="InterPro" id="IPR003594">
    <property type="entry name" value="HATPase_dom"/>
</dbReference>
<feature type="domain" description="Histidine kinase" evidence="10">
    <location>
        <begin position="285"/>
        <end position="369"/>
    </location>
</feature>
<evidence type="ECO:0000256" key="3">
    <source>
        <dbReference type="ARBA" id="ARBA00022553"/>
    </source>
</evidence>
<dbReference type="Pfam" id="PF02518">
    <property type="entry name" value="HATPase_c"/>
    <property type="match status" value="1"/>
</dbReference>